<protein>
    <submittedName>
        <fullName evidence="1">Uncharacterized protein</fullName>
    </submittedName>
</protein>
<sequence>MNIEVLKASGFVAVEYPGQQGVFYTKKLPVTDMPYMREHAIDYDLIGETTVMLVEVTPDRRVQMTAINTDYVEEAVAIDTDEAAGLLRDAGVNVDLLLGKGV</sequence>
<reference evidence="1 2" key="1">
    <citation type="journal article" date="2017" name="Front. Microbiol.">
        <title>Genomics reveals a unique clone of Burkholderia cenocepacia harbouring an actively excising novel genomic island.</title>
        <authorList>
            <person name="Patil P."/>
            <person name="Mali S."/>
            <person name="Midha S."/>
            <person name="Gautam V."/>
            <person name="Dash L."/>
            <person name="Kumar S."/>
            <person name="Shastri J."/>
            <person name="Singhal L."/>
            <person name="Patil P.B."/>
        </authorList>
    </citation>
    <scope>NUCLEOTIDE SEQUENCE [LARGE SCALE GENOMIC DNA]</scope>
    <source>
        <strain evidence="1 2">BC-19</strain>
    </source>
</reference>
<accession>A0ABD4UED2</accession>
<dbReference type="AlphaFoldDB" id="A0ABD4UED2"/>
<organism evidence="1 2">
    <name type="scientific">Burkholderia cenocepacia</name>
    <dbReference type="NCBI Taxonomy" id="95486"/>
    <lineage>
        <taxon>Bacteria</taxon>
        <taxon>Pseudomonadati</taxon>
        <taxon>Pseudomonadota</taxon>
        <taxon>Betaproteobacteria</taxon>
        <taxon>Burkholderiales</taxon>
        <taxon>Burkholderiaceae</taxon>
        <taxon>Burkholderia</taxon>
        <taxon>Burkholderia cepacia complex</taxon>
    </lineage>
</organism>
<name>A0ABD4UED2_9BURK</name>
<dbReference type="RefSeq" id="WP_046196157.1">
    <property type="nucleotide sequence ID" value="NZ_CAJPCR010000035.1"/>
</dbReference>
<reference evidence="1 2" key="2">
    <citation type="journal article" date="2017" name="Front. Microbiol.">
        <title>Genomics Reveals a Unique Clone of Burkholderia cenocepacia Harboring an Actively Excising Novel Genomic Island.</title>
        <authorList>
            <person name="Patil P.P."/>
            <person name="Mali S."/>
            <person name="Midha S."/>
            <person name="Gautam V."/>
            <person name="Dash L."/>
            <person name="Kumar S."/>
            <person name="Shastri J."/>
            <person name="Singhal L."/>
            <person name="Patil P.B."/>
        </authorList>
    </citation>
    <scope>NUCLEOTIDE SEQUENCE [LARGE SCALE GENOMIC DNA]</scope>
    <source>
        <strain evidence="1 2">BC-19</strain>
    </source>
</reference>
<evidence type="ECO:0000313" key="2">
    <source>
        <dbReference type="Proteomes" id="UP000191686"/>
    </source>
</evidence>
<gene>
    <name evidence="1" type="ORF">UE95_015365</name>
</gene>
<comment type="caution">
    <text evidence="1">The sequence shown here is derived from an EMBL/GenBank/DDBJ whole genome shotgun (WGS) entry which is preliminary data.</text>
</comment>
<dbReference type="Proteomes" id="UP000191686">
    <property type="component" value="Unassembled WGS sequence"/>
</dbReference>
<dbReference type="EMBL" id="JYMX02000010">
    <property type="protein sequence ID" value="MCW3712667.1"/>
    <property type="molecule type" value="Genomic_DNA"/>
</dbReference>
<evidence type="ECO:0000313" key="1">
    <source>
        <dbReference type="EMBL" id="MCW3712667.1"/>
    </source>
</evidence>
<proteinExistence type="predicted"/>